<name>A0A835FZ04_9POAL</name>
<comment type="caution">
    <text evidence="1">The sequence shown here is derived from an EMBL/GenBank/DDBJ whole genome shotgun (WGS) entry which is preliminary data.</text>
</comment>
<reference evidence="1" key="1">
    <citation type="submission" date="2020-07" db="EMBL/GenBank/DDBJ databases">
        <title>Genome sequence and genetic diversity analysis of an under-domesticated orphan crop, white fonio (Digitaria exilis).</title>
        <authorList>
            <person name="Bennetzen J.L."/>
            <person name="Chen S."/>
            <person name="Ma X."/>
            <person name="Wang X."/>
            <person name="Yssel A.E.J."/>
            <person name="Chaluvadi S.R."/>
            <person name="Johnson M."/>
            <person name="Gangashetty P."/>
            <person name="Hamidou F."/>
            <person name="Sanogo M.D."/>
            <person name="Zwaenepoel A."/>
            <person name="Wallace J."/>
            <person name="Van De Peer Y."/>
            <person name="Van Deynze A."/>
        </authorList>
    </citation>
    <scope>NUCLEOTIDE SEQUENCE</scope>
    <source>
        <tissue evidence="1">Leaves</tissue>
    </source>
</reference>
<protein>
    <submittedName>
        <fullName evidence="1">Uncharacterized protein</fullName>
    </submittedName>
</protein>
<evidence type="ECO:0000313" key="1">
    <source>
        <dbReference type="EMBL" id="KAF8780634.1"/>
    </source>
</evidence>
<accession>A0A835FZ04</accession>
<gene>
    <name evidence="1" type="ORF">HU200_001236</name>
</gene>
<sequence length="16" mass="1876">MLPPSRGHRLAVERWA</sequence>
<dbReference type="AlphaFoldDB" id="A0A835FZ04"/>
<organism evidence="1 2">
    <name type="scientific">Digitaria exilis</name>
    <dbReference type="NCBI Taxonomy" id="1010633"/>
    <lineage>
        <taxon>Eukaryota</taxon>
        <taxon>Viridiplantae</taxon>
        <taxon>Streptophyta</taxon>
        <taxon>Embryophyta</taxon>
        <taxon>Tracheophyta</taxon>
        <taxon>Spermatophyta</taxon>
        <taxon>Magnoliopsida</taxon>
        <taxon>Liliopsida</taxon>
        <taxon>Poales</taxon>
        <taxon>Poaceae</taxon>
        <taxon>PACMAD clade</taxon>
        <taxon>Panicoideae</taxon>
        <taxon>Panicodae</taxon>
        <taxon>Paniceae</taxon>
        <taxon>Anthephorinae</taxon>
        <taxon>Digitaria</taxon>
    </lineage>
</organism>
<dbReference type="EMBL" id="JACEFO010000121">
    <property type="protein sequence ID" value="KAF8780634.1"/>
    <property type="molecule type" value="Genomic_DNA"/>
</dbReference>
<proteinExistence type="predicted"/>
<dbReference type="Proteomes" id="UP000636709">
    <property type="component" value="Unassembled WGS sequence"/>
</dbReference>
<evidence type="ECO:0000313" key="2">
    <source>
        <dbReference type="Proteomes" id="UP000636709"/>
    </source>
</evidence>
<keyword evidence="2" id="KW-1185">Reference proteome</keyword>